<gene>
    <name evidence="2" type="ORF">BDV25DRAFT_137098</name>
</gene>
<keyword evidence="3" id="KW-1185">Reference proteome</keyword>
<evidence type="ECO:0000313" key="2">
    <source>
        <dbReference type="EMBL" id="KAE8153194.1"/>
    </source>
</evidence>
<accession>A0A5N6U3P4</accession>
<dbReference type="AlphaFoldDB" id="A0A5N6U3P4"/>
<protein>
    <submittedName>
        <fullName evidence="2">Uncharacterized protein</fullName>
    </submittedName>
</protein>
<proteinExistence type="predicted"/>
<dbReference type="OrthoDB" id="4469100at2759"/>
<dbReference type="EMBL" id="ML742042">
    <property type="protein sequence ID" value="KAE8153194.1"/>
    <property type="molecule type" value="Genomic_DNA"/>
</dbReference>
<reference evidence="2 3" key="1">
    <citation type="submission" date="2019-04" db="EMBL/GenBank/DDBJ databases">
        <title>Friends and foes A comparative genomics study of 23 Aspergillus species from section Flavi.</title>
        <authorList>
            <consortium name="DOE Joint Genome Institute"/>
            <person name="Kjaerbolling I."/>
            <person name="Vesth T."/>
            <person name="Frisvad J.C."/>
            <person name="Nybo J.L."/>
            <person name="Theobald S."/>
            <person name="Kildgaard S."/>
            <person name="Isbrandt T."/>
            <person name="Kuo A."/>
            <person name="Sato A."/>
            <person name="Lyhne E.K."/>
            <person name="Kogle M.E."/>
            <person name="Wiebenga A."/>
            <person name="Kun R.S."/>
            <person name="Lubbers R.J."/>
            <person name="Makela M.R."/>
            <person name="Barry K."/>
            <person name="Chovatia M."/>
            <person name="Clum A."/>
            <person name="Daum C."/>
            <person name="Haridas S."/>
            <person name="He G."/>
            <person name="LaButti K."/>
            <person name="Lipzen A."/>
            <person name="Mondo S."/>
            <person name="Riley R."/>
            <person name="Salamov A."/>
            <person name="Simmons B.A."/>
            <person name="Magnuson J.K."/>
            <person name="Henrissat B."/>
            <person name="Mortensen U.H."/>
            <person name="Larsen T.O."/>
            <person name="Devries R.P."/>
            <person name="Grigoriev I.V."/>
            <person name="Machida M."/>
            <person name="Baker S.E."/>
            <person name="Andersen M.R."/>
        </authorList>
    </citation>
    <scope>NUCLEOTIDE SEQUENCE [LARGE SCALE GENOMIC DNA]</scope>
    <source>
        <strain evidence="2 3">IBT 18842</strain>
    </source>
</reference>
<feature type="signal peptide" evidence="1">
    <location>
        <begin position="1"/>
        <end position="20"/>
    </location>
</feature>
<feature type="chain" id="PRO_5024850653" evidence="1">
    <location>
        <begin position="21"/>
        <end position="124"/>
    </location>
</feature>
<evidence type="ECO:0000256" key="1">
    <source>
        <dbReference type="SAM" id="SignalP"/>
    </source>
</evidence>
<dbReference type="Proteomes" id="UP000325780">
    <property type="component" value="Unassembled WGS sequence"/>
</dbReference>
<evidence type="ECO:0000313" key="3">
    <source>
        <dbReference type="Proteomes" id="UP000325780"/>
    </source>
</evidence>
<sequence length="124" mass="14048">MRCLSTAAAAIALFTTGILSTEVHIAYQTEDGHYRQVLDPRHLTQLDHPGNMDKIYSTANCLLRAKPNGRVRPIKTGVTAFNPPRYVAFIFCNEPSTVSHKSESHRVPFEESLQEDIWWDQHAL</sequence>
<keyword evidence="1" id="KW-0732">Signal</keyword>
<name>A0A5N6U3P4_ASPAV</name>
<organism evidence="2 3">
    <name type="scientific">Aspergillus avenaceus</name>
    <dbReference type="NCBI Taxonomy" id="36643"/>
    <lineage>
        <taxon>Eukaryota</taxon>
        <taxon>Fungi</taxon>
        <taxon>Dikarya</taxon>
        <taxon>Ascomycota</taxon>
        <taxon>Pezizomycotina</taxon>
        <taxon>Eurotiomycetes</taxon>
        <taxon>Eurotiomycetidae</taxon>
        <taxon>Eurotiales</taxon>
        <taxon>Aspergillaceae</taxon>
        <taxon>Aspergillus</taxon>
        <taxon>Aspergillus subgen. Circumdati</taxon>
    </lineage>
</organism>